<dbReference type="InParanoid" id="A0A167MRP5"/>
<keyword evidence="2 3" id="KW-0175">Coiled coil</keyword>
<reference evidence="5" key="1">
    <citation type="submission" date="2015-06" db="EMBL/GenBank/DDBJ databases">
        <title>Expansion of signal transduction pathways in fungi by whole-genome duplication.</title>
        <authorList>
            <consortium name="DOE Joint Genome Institute"/>
            <person name="Corrochano L.M."/>
            <person name="Kuo A."/>
            <person name="Marcet-Houben M."/>
            <person name="Polaino S."/>
            <person name="Salamov A."/>
            <person name="Villalobos J.M."/>
            <person name="Alvarez M.I."/>
            <person name="Avalos J."/>
            <person name="Benito E.P."/>
            <person name="Benoit I."/>
            <person name="Burger G."/>
            <person name="Camino L.P."/>
            <person name="Canovas D."/>
            <person name="Cerda-Olmedo E."/>
            <person name="Cheng J.-F."/>
            <person name="Dominguez A."/>
            <person name="Elias M."/>
            <person name="Eslava A.P."/>
            <person name="Glaser F."/>
            <person name="Grimwood J."/>
            <person name="Gutierrez G."/>
            <person name="Heitman J."/>
            <person name="Henrissat B."/>
            <person name="Iturriaga E.A."/>
            <person name="Lang B.F."/>
            <person name="Lavin J.L."/>
            <person name="Lee S."/>
            <person name="Li W."/>
            <person name="Lindquist E."/>
            <person name="Lopez-Garcia S."/>
            <person name="Luque E.M."/>
            <person name="Marcos A.T."/>
            <person name="Martin J."/>
            <person name="McCluskey K."/>
            <person name="Medina H.R."/>
            <person name="Miralles-Duran A."/>
            <person name="Miyazaki A."/>
            <person name="Munoz-Torres E."/>
            <person name="Oguiza J.A."/>
            <person name="Ohm R."/>
            <person name="Olmedo M."/>
            <person name="Orejas M."/>
            <person name="Ortiz-Castellanos L."/>
            <person name="Pisabarro A.G."/>
            <person name="Rodriguez-Romero J."/>
            <person name="Ruiz-Herrera J."/>
            <person name="Ruiz-Vazquez R."/>
            <person name="Sanz C."/>
            <person name="Schackwitz W."/>
            <person name="Schmutz J."/>
            <person name="Shahriari M."/>
            <person name="Shelest E."/>
            <person name="Silva-Franco F."/>
            <person name="Soanes D."/>
            <person name="Syed K."/>
            <person name="Tagua V.G."/>
            <person name="Talbot N.J."/>
            <person name="Thon M."/>
            <person name="De vries R.P."/>
            <person name="Wiebenga A."/>
            <person name="Yadav J.S."/>
            <person name="Braun E.L."/>
            <person name="Baker S."/>
            <person name="Garre V."/>
            <person name="Horwitz B."/>
            <person name="Torres-Martinez S."/>
            <person name="Idnurm A."/>
            <person name="Herrera-Estrella A."/>
            <person name="Gabaldon T."/>
            <person name="Grigoriev I.V."/>
        </authorList>
    </citation>
    <scope>NUCLEOTIDE SEQUENCE [LARGE SCALE GENOMIC DNA]</scope>
    <source>
        <strain evidence="5">NRRL 1555(-)</strain>
    </source>
</reference>
<dbReference type="PANTHER" id="PTHR12499">
    <property type="entry name" value="OPTIC ATROPHY 3 PROTEIN OPA3"/>
    <property type="match status" value="1"/>
</dbReference>
<dbReference type="GeneID" id="29004203"/>
<dbReference type="EMBL" id="KV440980">
    <property type="protein sequence ID" value="OAD73699.1"/>
    <property type="molecule type" value="Genomic_DNA"/>
</dbReference>
<sequence>MSTLKLGSLLIRTLAKPVATSIKTQAKQHPTFREFCINVAQQSHKLEMTLKMKFLGYKKEVIRPLNDARAIESGANFLSESFVFSVAATIIIAESWRSHSSAKHRRNYVDDALENLESQTVTLKEALEAVQKAHSTTEQQLKQIEEDNAHLRKLLDEILSVSLGLRHHTEYDRQPSVITLPGLSQEN</sequence>
<evidence type="ECO:0000313" key="4">
    <source>
        <dbReference type="EMBL" id="OAD73699.1"/>
    </source>
</evidence>
<keyword evidence="5" id="KW-1185">Reference proteome</keyword>
<dbReference type="Proteomes" id="UP000077315">
    <property type="component" value="Unassembled WGS sequence"/>
</dbReference>
<gene>
    <name evidence="4" type="ORF">PHYBLDRAFT_77792</name>
</gene>
<dbReference type="VEuPathDB" id="FungiDB:PHYBLDRAFT_77792"/>
<dbReference type="InterPro" id="IPR010754">
    <property type="entry name" value="OPA3-like"/>
</dbReference>
<evidence type="ECO:0000313" key="5">
    <source>
        <dbReference type="Proteomes" id="UP000077315"/>
    </source>
</evidence>
<protein>
    <recommendedName>
        <fullName evidence="6">OPA3-like protein</fullName>
    </recommendedName>
</protein>
<proteinExistence type="inferred from homology"/>
<dbReference type="RefSeq" id="XP_018291739.1">
    <property type="nucleotide sequence ID" value="XM_018443298.1"/>
</dbReference>
<evidence type="ECO:0000256" key="1">
    <source>
        <dbReference type="ARBA" id="ARBA00007584"/>
    </source>
</evidence>
<dbReference type="FunCoup" id="A0A167MRP5">
    <property type="interactions" value="329"/>
</dbReference>
<accession>A0A167MRP5</accession>
<name>A0A167MRP5_PHYB8</name>
<dbReference type="OrthoDB" id="2129069at2759"/>
<feature type="coiled-coil region" evidence="3">
    <location>
        <begin position="109"/>
        <end position="161"/>
    </location>
</feature>
<dbReference type="PANTHER" id="PTHR12499:SF0">
    <property type="entry name" value="OPTIC ATROPHY 3 PROTEIN"/>
    <property type="match status" value="1"/>
</dbReference>
<evidence type="ECO:0000256" key="2">
    <source>
        <dbReference type="ARBA" id="ARBA00023054"/>
    </source>
</evidence>
<organism evidence="4 5">
    <name type="scientific">Phycomyces blakesleeanus (strain ATCC 8743b / DSM 1359 / FGSC 10004 / NBRC 33097 / NRRL 1555)</name>
    <dbReference type="NCBI Taxonomy" id="763407"/>
    <lineage>
        <taxon>Eukaryota</taxon>
        <taxon>Fungi</taxon>
        <taxon>Fungi incertae sedis</taxon>
        <taxon>Mucoromycota</taxon>
        <taxon>Mucoromycotina</taxon>
        <taxon>Mucoromycetes</taxon>
        <taxon>Mucorales</taxon>
        <taxon>Phycomycetaceae</taxon>
        <taxon>Phycomyces</taxon>
    </lineage>
</organism>
<evidence type="ECO:0008006" key="6">
    <source>
        <dbReference type="Google" id="ProtNLM"/>
    </source>
</evidence>
<evidence type="ECO:0000256" key="3">
    <source>
        <dbReference type="SAM" id="Coils"/>
    </source>
</evidence>
<dbReference type="GO" id="GO:0019216">
    <property type="term" value="P:regulation of lipid metabolic process"/>
    <property type="evidence" value="ECO:0007669"/>
    <property type="project" value="TreeGrafter"/>
</dbReference>
<dbReference type="AlphaFoldDB" id="A0A167MRP5"/>
<comment type="similarity">
    <text evidence="1">Belongs to the OPA3 family.</text>
</comment>
<dbReference type="Pfam" id="PF07047">
    <property type="entry name" value="OPA3"/>
    <property type="match status" value="1"/>
</dbReference>
<dbReference type="GO" id="GO:0005739">
    <property type="term" value="C:mitochondrion"/>
    <property type="evidence" value="ECO:0007669"/>
    <property type="project" value="TreeGrafter"/>
</dbReference>